<evidence type="ECO:0008006" key="9">
    <source>
        <dbReference type="Google" id="ProtNLM"/>
    </source>
</evidence>
<dbReference type="PANTHER" id="PTHR30168:SF0">
    <property type="entry name" value="INNER MEMBRANE PROTEIN"/>
    <property type="match status" value="1"/>
</dbReference>
<keyword evidence="3 6" id="KW-1133">Transmembrane helix</keyword>
<dbReference type="EMBL" id="PDKB01000002">
    <property type="protein sequence ID" value="RBQ29907.1"/>
    <property type="molecule type" value="Genomic_DNA"/>
</dbReference>
<evidence type="ECO:0000313" key="8">
    <source>
        <dbReference type="Proteomes" id="UP000252669"/>
    </source>
</evidence>
<feature type="compositionally biased region" description="Basic and acidic residues" evidence="5">
    <location>
        <begin position="1"/>
        <end position="18"/>
    </location>
</feature>
<accession>A0A366MV18</accession>
<feature type="transmembrane region" description="Helical" evidence="6">
    <location>
        <begin position="49"/>
        <end position="69"/>
    </location>
</feature>
<protein>
    <recommendedName>
        <fullName evidence="9">Neutral zinc metallopeptidase</fullName>
    </recommendedName>
</protein>
<evidence type="ECO:0000256" key="6">
    <source>
        <dbReference type="SAM" id="Phobius"/>
    </source>
</evidence>
<name>A0A366MV18_9BACT</name>
<proteinExistence type="predicted"/>
<evidence type="ECO:0000256" key="2">
    <source>
        <dbReference type="ARBA" id="ARBA00022692"/>
    </source>
</evidence>
<evidence type="ECO:0000256" key="4">
    <source>
        <dbReference type="ARBA" id="ARBA00023136"/>
    </source>
</evidence>
<evidence type="ECO:0000313" key="7">
    <source>
        <dbReference type="EMBL" id="RBQ29907.1"/>
    </source>
</evidence>
<dbReference type="RefSeq" id="WP_113892535.1">
    <property type="nucleotide sequence ID" value="NZ_JANJGA010000003.1"/>
</dbReference>
<dbReference type="Pfam" id="PF04228">
    <property type="entry name" value="Zn_peptidase"/>
    <property type="match status" value="1"/>
</dbReference>
<keyword evidence="4 6" id="KW-0472">Membrane</keyword>
<gene>
    <name evidence="7" type="ORF">CRU91_01115</name>
</gene>
<dbReference type="Proteomes" id="UP000252669">
    <property type="component" value="Unassembled WGS sequence"/>
</dbReference>
<dbReference type="GO" id="GO:0016020">
    <property type="term" value="C:membrane"/>
    <property type="evidence" value="ECO:0007669"/>
    <property type="project" value="UniProtKB-SubCell"/>
</dbReference>
<organism evidence="7 8">
    <name type="scientific">Aliarcobacter vitoriensis</name>
    <dbReference type="NCBI Taxonomy" id="2011099"/>
    <lineage>
        <taxon>Bacteria</taxon>
        <taxon>Pseudomonadati</taxon>
        <taxon>Campylobacterota</taxon>
        <taxon>Epsilonproteobacteria</taxon>
        <taxon>Campylobacterales</taxon>
        <taxon>Arcobacteraceae</taxon>
        <taxon>Aliarcobacter</taxon>
    </lineage>
</organism>
<reference evidence="7 8" key="1">
    <citation type="submission" date="2017-10" db="EMBL/GenBank/DDBJ databases">
        <title>Genomics of the genus Arcobacter.</title>
        <authorList>
            <person name="Perez-Cataluna A."/>
            <person name="Figueras M.J."/>
        </authorList>
    </citation>
    <scope>NUCLEOTIDE SEQUENCE [LARGE SCALE GENOMIC DNA]</scope>
    <source>
        <strain evidence="7 8">CECT 9230</strain>
    </source>
</reference>
<keyword evidence="2 6" id="KW-0812">Transmembrane</keyword>
<dbReference type="OrthoDB" id="9774900at2"/>
<dbReference type="InterPro" id="IPR007343">
    <property type="entry name" value="Uncharacterised_pept_Zn_put"/>
</dbReference>
<evidence type="ECO:0000256" key="3">
    <source>
        <dbReference type="ARBA" id="ARBA00022989"/>
    </source>
</evidence>
<dbReference type="PANTHER" id="PTHR30168">
    <property type="entry name" value="PUTATIVE MEMBRANE PROTEIN YPFJ"/>
    <property type="match status" value="1"/>
</dbReference>
<evidence type="ECO:0000256" key="1">
    <source>
        <dbReference type="ARBA" id="ARBA00004167"/>
    </source>
</evidence>
<evidence type="ECO:0000256" key="5">
    <source>
        <dbReference type="SAM" id="MobiDB-lite"/>
    </source>
</evidence>
<dbReference type="AlphaFoldDB" id="A0A366MV18"/>
<feature type="region of interest" description="Disordered" evidence="5">
    <location>
        <begin position="1"/>
        <end position="27"/>
    </location>
</feature>
<sequence>MKWEDNRRSSNVEDRRGETQNFGSRTSGSSMVALLPLIKALLGTKIGRIILIVGVLAYFIFGINPLALLDGGTQRNQTSKVVNQAQDDKSAMFVSAVLAQTEDIWANIFKENGLRYQEPKLVLFRGGVKSACGFASSQVGPFYCPVDSKVYLDLSFFDELAKKYNASGDFAQAYVIAHEIGHHIQNLLGTLNKVQQAKSSLSTTKQNALQVQVELQADCYSGIWAHHSQAIFNSLEDGDLQEALNAANAIGDDTLQKQAQGYVVPDSFTHGTSKQRMEAFKKGFKNGDLETCSF</sequence>
<comment type="caution">
    <text evidence="7">The sequence shown here is derived from an EMBL/GenBank/DDBJ whole genome shotgun (WGS) entry which is preliminary data.</text>
</comment>
<comment type="subcellular location">
    <subcellularLocation>
        <location evidence="1">Membrane</location>
        <topology evidence="1">Single-pass membrane protein</topology>
    </subcellularLocation>
</comment>
<keyword evidence="8" id="KW-1185">Reference proteome</keyword>